<gene>
    <name evidence="3" type="primary">LOC108666483</name>
</gene>
<evidence type="ECO:0000313" key="2">
    <source>
        <dbReference type="Proteomes" id="UP000694843"/>
    </source>
</evidence>
<dbReference type="KEGG" id="hazt:108666483"/>
<dbReference type="AlphaFoldDB" id="A0A8B7N6E3"/>
<feature type="chain" id="PRO_5034099034" evidence="1">
    <location>
        <begin position="17"/>
        <end position="235"/>
    </location>
</feature>
<keyword evidence="2" id="KW-1185">Reference proteome</keyword>
<keyword evidence="1" id="KW-0732">Signal</keyword>
<accession>A0A8B7N6E3</accession>
<proteinExistence type="predicted"/>
<sequence>MKLLLVLFTVMAAAASYDIIDDKLVNGYGRMAVMRDCFGDREYARYTSRVKAAEGTCRSRSFQPQTQPFLTTAPVYRRPSYESDDDQFYDRKRVHELSIKTRARFSNATCVLRELGYIDGSYNIQYQTMIDEIKDVGRIDKQLMTDLISGINQCKDFATCLPTERIQYPMTVESFRYISFSNCRHHATLFACLKRNARQQRRQEDYTGPDNIVDTATEDEKIIAMLWAEAKVNSF</sequence>
<feature type="signal peptide" evidence="1">
    <location>
        <begin position="1"/>
        <end position="16"/>
    </location>
</feature>
<dbReference type="GeneID" id="108666483"/>
<reference evidence="3" key="1">
    <citation type="submission" date="2025-08" db="UniProtKB">
        <authorList>
            <consortium name="RefSeq"/>
        </authorList>
    </citation>
    <scope>IDENTIFICATION</scope>
    <source>
        <tissue evidence="3">Whole organism</tissue>
    </source>
</reference>
<protein>
    <submittedName>
        <fullName evidence="3">Uncharacterized protein LOC108666483</fullName>
    </submittedName>
</protein>
<name>A0A8B7N6E3_HYAAZ</name>
<evidence type="ECO:0000256" key="1">
    <source>
        <dbReference type="SAM" id="SignalP"/>
    </source>
</evidence>
<evidence type="ECO:0000313" key="3">
    <source>
        <dbReference type="RefSeq" id="XP_018008858.1"/>
    </source>
</evidence>
<dbReference type="OrthoDB" id="6363036at2759"/>
<dbReference type="Proteomes" id="UP000694843">
    <property type="component" value="Unplaced"/>
</dbReference>
<organism evidence="2 3">
    <name type="scientific">Hyalella azteca</name>
    <name type="common">Amphipod</name>
    <dbReference type="NCBI Taxonomy" id="294128"/>
    <lineage>
        <taxon>Eukaryota</taxon>
        <taxon>Metazoa</taxon>
        <taxon>Ecdysozoa</taxon>
        <taxon>Arthropoda</taxon>
        <taxon>Crustacea</taxon>
        <taxon>Multicrustacea</taxon>
        <taxon>Malacostraca</taxon>
        <taxon>Eumalacostraca</taxon>
        <taxon>Peracarida</taxon>
        <taxon>Amphipoda</taxon>
        <taxon>Senticaudata</taxon>
        <taxon>Talitrida</taxon>
        <taxon>Talitroidea</taxon>
        <taxon>Hyalellidae</taxon>
        <taxon>Hyalella</taxon>
    </lineage>
</organism>
<dbReference type="RefSeq" id="XP_018008858.1">
    <property type="nucleotide sequence ID" value="XM_018153369.2"/>
</dbReference>